<evidence type="ECO:0000313" key="7">
    <source>
        <dbReference type="EMBL" id="GFT67767.1"/>
    </source>
</evidence>
<keyword evidence="7" id="KW-0675">Receptor</keyword>
<accession>A0A8X6U0M3</accession>
<dbReference type="PROSITE" id="PS50261">
    <property type="entry name" value="G_PROTEIN_RECEP_F2_4"/>
    <property type="match status" value="1"/>
</dbReference>
<sequence>MIRQQAHYSVQHIKTEDTCRKRKDNKYVKISNLEYLQQLLERVATNGNARTASSEGLANAVEHSRPIANLPSCHKSYDMSDCSIKHWLFETTTLTTYNCWLSSHHGLMWSFVGPACVIILINTGVFILTLRSASSVRVKREQTAMKKIKSWARGSLSVMCLLGLTWCLGLFYINRTLHVFSYIFIILNGLQGVFIFVFHILLNEKIKNICFMKWKRKKEQNWNKHLTQSSSNRIHSKLSTRTSVDSNGCANYNEPGRRSRKLSNILPAIKSPK</sequence>
<gene>
    <name evidence="7" type="primary">ADGRL3</name>
    <name evidence="7" type="ORF">NPIL_2061</name>
</gene>
<dbReference type="PANTHER" id="PTHR12011">
    <property type="entry name" value="ADHESION G-PROTEIN COUPLED RECEPTOR"/>
    <property type="match status" value="1"/>
</dbReference>
<dbReference type="InterPro" id="IPR017981">
    <property type="entry name" value="GPCR_2-like_7TM"/>
</dbReference>
<organism evidence="7 8">
    <name type="scientific">Nephila pilipes</name>
    <name type="common">Giant wood spider</name>
    <name type="synonym">Nephila maculata</name>
    <dbReference type="NCBI Taxonomy" id="299642"/>
    <lineage>
        <taxon>Eukaryota</taxon>
        <taxon>Metazoa</taxon>
        <taxon>Ecdysozoa</taxon>
        <taxon>Arthropoda</taxon>
        <taxon>Chelicerata</taxon>
        <taxon>Arachnida</taxon>
        <taxon>Araneae</taxon>
        <taxon>Araneomorphae</taxon>
        <taxon>Entelegynae</taxon>
        <taxon>Araneoidea</taxon>
        <taxon>Nephilidae</taxon>
        <taxon>Nephila</taxon>
    </lineage>
</organism>
<evidence type="ECO:0000256" key="4">
    <source>
        <dbReference type="ARBA" id="ARBA00023136"/>
    </source>
</evidence>
<feature type="transmembrane region" description="Helical" evidence="5">
    <location>
        <begin position="151"/>
        <end position="173"/>
    </location>
</feature>
<dbReference type="Pfam" id="PF00002">
    <property type="entry name" value="7tm_2"/>
    <property type="match status" value="1"/>
</dbReference>
<dbReference type="InterPro" id="IPR000832">
    <property type="entry name" value="GPCR_2_secretin-like"/>
</dbReference>
<keyword evidence="4 5" id="KW-0472">Membrane</keyword>
<dbReference type="OrthoDB" id="6427093at2759"/>
<protein>
    <submittedName>
        <fullName evidence="7">Adhesion G protein-coupled receptor L3</fullName>
    </submittedName>
</protein>
<feature type="domain" description="G-protein coupled receptors family 2 profile 2" evidence="6">
    <location>
        <begin position="99"/>
        <end position="203"/>
    </location>
</feature>
<feature type="transmembrane region" description="Helical" evidence="5">
    <location>
        <begin position="107"/>
        <end position="130"/>
    </location>
</feature>
<dbReference type="PANTHER" id="PTHR12011:SF471">
    <property type="entry name" value="G-PROTEIN COUPLED RECEPTORS FAMILY 2 PROFILE 2 DOMAIN-CONTAINING PROTEIN"/>
    <property type="match status" value="1"/>
</dbReference>
<evidence type="ECO:0000256" key="3">
    <source>
        <dbReference type="ARBA" id="ARBA00022989"/>
    </source>
</evidence>
<evidence type="ECO:0000259" key="6">
    <source>
        <dbReference type="PROSITE" id="PS50261"/>
    </source>
</evidence>
<comment type="subcellular location">
    <subcellularLocation>
        <location evidence="1">Membrane</location>
        <topology evidence="1">Multi-pass membrane protein</topology>
    </subcellularLocation>
</comment>
<dbReference type="AlphaFoldDB" id="A0A8X6U0M3"/>
<dbReference type="Proteomes" id="UP000887013">
    <property type="component" value="Unassembled WGS sequence"/>
</dbReference>
<keyword evidence="8" id="KW-1185">Reference proteome</keyword>
<dbReference type="GO" id="GO:0004930">
    <property type="term" value="F:G protein-coupled receptor activity"/>
    <property type="evidence" value="ECO:0007669"/>
    <property type="project" value="InterPro"/>
</dbReference>
<dbReference type="GO" id="GO:0007189">
    <property type="term" value="P:adenylate cyclase-activating G protein-coupled receptor signaling pathway"/>
    <property type="evidence" value="ECO:0007669"/>
    <property type="project" value="TreeGrafter"/>
</dbReference>
<comment type="caution">
    <text evidence="7">The sequence shown here is derived from an EMBL/GenBank/DDBJ whole genome shotgun (WGS) entry which is preliminary data.</text>
</comment>
<reference evidence="7" key="1">
    <citation type="submission" date="2020-08" db="EMBL/GenBank/DDBJ databases">
        <title>Multicomponent nature underlies the extraordinary mechanical properties of spider dragline silk.</title>
        <authorList>
            <person name="Kono N."/>
            <person name="Nakamura H."/>
            <person name="Mori M."/>
            <person name="Yoshida Y."/>
            <person name="Ohtoshi R."/>
            <person name="Malay A.D."/>
            <person name="Moran D.A.P."/>
            <person name="Tomita M."/>
            <person name="Numata K."/>
            <person name="Arakawa K."/>
        </authorList>
    </citation>
    <scope>NUCLEOTIDE SEQUENCE</scope>
</reference>
<dbReference type="EMBL" id="BMAW01069171">
    <property type="protein sequence ID" value="GFT67767.1"/>
    <property type="molecule type" value="Genomic_DNA"/>
</dbReference>
<dbReference type="GO" id="GO:0005886">
    <property type="term" value="C:plasma membrane"/>
    <property type="evidence" value="ECO:0007669"/>
    <property type="project" value="TreeGrafter"/>
</dbReference>
<evidence type="ECO:0000313" key="8">
    <source>
        <dbReference type="Proteomes" id="UP000887013"/>
    </source>
</evidence>
<name>A0A8X6U0M3_NEPPI</name>
<keyword evidence="2 5" id="KW-0812">Transmembrane</keyword>
<evidence type="ECO:0000256" key="5">
    <source>
        <dbReference type="SAM" id="Phobius"/>
    </source>
</evidence>
<keyword evidence="3 5" id="KW-1133">Transmembrane helix</keyword>
<evidence type="ECO:0000256" key="2">
    <source>
        <dbReference type="ARBA" id="ARBA00022692"/>
    </source>
</evidence>
<proteinExistence type="predicted"/>
<dbReference type="Gene3D" id="1.20.1070.10">
    <property type="entry name" value="Rhodopsin 7-helix transmembrane proteins"/>
    <property type="match status" value="1"/>
</dbReference>
<dbReference type="GO" id="GO:0007166">
    <property type="term" value="P:cell surface receptor signaling pathway"/>
    <property type="evidence" value="ECO:0007669"/>
    <property type="project" value="InterPro"/>
</dbReference>
<feature type="transmembrane region" description="Helical" evidence="5">
    <location>
        <begin position="179"/>
        <end position="202"/>
    </location>
</feature>
<evidence type="ECO:0000256" key="1">
    <source>
        <dbReference type="ARBA" id="ARBA00004141"/>
    </source>
</evidence>